<evidence type="ECO:0000256" key="1">
    <source>
        <dbReference type="SAM" id="MobiDB-lite"/>
    </source>
</evidence>
<evidence type="ECO:0000313" key="3">
    <source>
        <dbReference type="EMBL" id="TFK90237.1"/>
    </source>
</evidence>
<organism evidence="3 4">
    <name type="scientific">Polyporus arcularius HHB13444</name>
    <dbReference type="NCBI Taxonomy" id="1314778"/>
    <lineage>
        <taxon>Eukaryota</taxon>
        <taxon>Fungi</taxon>
        <taxon>Dikarya</taxon>
        <taxon>Basidiomycota</taxon>
        <taxon>Agaricomycotina</taxon>
        <taxon>Agaricomycetes</taxon>
        <taxon>Polyporales</taxon>
        <taxon>Polyporaceae</taxon>
        <taxon>Polyporus</taxon>
    </lineage>
</organism>
<feature type="region of interest" description="Disordered" evidence="1">
    <location>
        <begin position="214"/>
        <end position="293"/>
    </location>
</feature>
<reference evidence="3 4" key="1">
    <citation type="journal article" date="2019" name="Nat. Ecol. Evol.">
        <title>Megaphylogeny resolves global patterns of mushroom evolution.</title>
        <authorList>
            <person name="Varga T."/>
            <person name="Krizsan K."/>
            <person name="Foldi C."/>
            <person name="Dima B."/>
            <person name="Sanchez-Garcia M."/>
            <person name="Sanchez-Ramirez S."/>
            <person name="Szollosi G.J."/>
            <person name="Szarkandi J.G."/>
            <person name="Papp V."/>
            <person name="Albert L."/>
            <person name="Andreopoulos W."/>
            <person name="Angelini C."/>
            <person name="Antonin V."/>
            <person name="Barry K.W."/>
            <person name="Bougher N.L."/>
            <person name="Buchanan P."/>
            <person name="Buyck B."/>
            <person name="Bense V."/>
            <person name="Catcheside P."/>
            <person name="Chovatia M."/>
            <person name="Cooper J."/>
            <person name="Damon W."/>
            <person name="Desjardin D."/>
            <person name="Finy P."/>
            <person name="Geml J."/>
            <person name="Haridas S."/>
            <person name="Hughes K."/>
            <person name="Justo A."/>
            <person name="Karasinski D."/>
            <person name="Kautmanova I."/>
            <person name="Kiss B."/>
            <person name="Kocsube S."/>
            <person name="Kotiranta H."/>
            <person name="LaButti K.M."/>
            <person name="Lechner B.E."/>
            <person name="Liimatainen K."/>
            <person name="Lipzen A."/>
            <person name="Lukacs Z."/>
            <person name="Mihaltcheva S."/>
            <person name="Morgado L.N."/>
            <person name="Niskanen T."/>
            <person name="Noordeloos M.E."/>
            <person name="Ohm R.A."/>
            <person name="Ortiz-Santana B."/>
            <person name="Ovrebo C."/>
            <person name="Racz N."/>
            <person name="Riley R."/>
            <person name="Savchenko A."/>
            <person name="Shiryaev A."/>
            <person name="Soop K."/>
            <person name="Spirin V."/>
            <person name="Szebenyi C."/>
            <person name="Tomsovsky M."/>
            <person name="Tulloss R.E."/>
            <person name="Uehling J."/>
            <person name="Grigoriev I.V."/>
            <person name="Vagvolgyi C."/>
            <person name="Papp T."/>
            <person name="Martin F.M."/>
            <person name="Miettinen O."/>
            <person name="Hibbett D.S."/>
            <person name="Nagy L.G."/>
        </authorList>
    </citation>
    <scope>NUCLEOTIDE SEQUENCE [LARGE SCALE GENOMIC DNA]</scope>
    <source>
        <strain evidence="3 4">HHB13444</strain>
    </source>
</reference>
<name>A0A5C3PME5_9APHY</name>
<feature type="domain" description="DUF6532" evidence="2">
    <location>
        <begin position="387"/>
        <end position="471"/>
    </location>
</feature>
<dbReference type="EMBL" id="ML211051">
    <property type="protein sequence ID" value="TFK90237.1"/>
    <property type="molecule type" value="Genomic_DNA"/>
</dbReference>
<gene>
    <name evidence="3" type="ORF">K466DRAFT_563631</name>
</gene>
<evidence type="ECO:0000313" key="4">
    <source>
        <dbReference type="Proteomes" id="UP000308197"/>
    </source>
</evidence>
<proteinExistence type="predicted"/>
<dbReference type="Proteomes" id="UP000308197">
    <property type="component" value="Unassembled WGS sequence"/>
</dbReference>
<feature type="compositionally biased region" description="Basic and acidic residues" evidence="1">
    <location>
        <begin position="273"/>
        <end position="288"/>
    </location>
</feature>
<dbReference type="InParanoid" id="A0A5C3PME5"/>
<feature type="compositionally biased region" description="Polar residues" evidence="1">
    <location>
        <begin position="563"/>
        <end position="572"/>
    </location>
</feature>
<feature type="compositionally biased region" description="Basic and acidic residues" evidence="1">
    <location>
        <begin position="59"/>
        <end position="78"/>
    </location>
</feature>
<dbReference type="AlphaFoldDB" id="A0A5C3PME5"/>
<dbReference type="Pfam" id="PF20149">
    <property type="entry name" value="DUF6532"/>
    <property type="match status" value="2"/>
</dbReference>
<evidence type="ECO:0000259" key="2">
    <source>
        <dbReference type="Pfam" id="PF20149"/>
    </source>
</evidence>
<feature type="region of interest" description="Disordered" evidence="1">
    <location>
        <begin position="1"/>
        <end position="126"/>
    </location>
</feature>
<feature type="domain" description="DUF6532" evidence="2">
    <location>
        <begin position="313"/>
        <end position="382"/>
    </location>
</feature>
<feature type="compositionally biased region" description="Low complexity" evidence="1">
    <location>
        <begin position="240"/>
        <end position="253"/>
    </location>
</feature>
<feature type="region of interest" description="Disordered" evidence="1">
    <location>
        <begin position="555"/>
        <end position="588"/>
    </location>
</feature>
<feature type="compositionally biased region" description="Low complexity" evidence="1">
    <location>
        <begin position="217"/>
        <end position="230"/>
    </location>
</feature>
<protein>
    <recommendedName>
        <fullName evidence="2">DUF6532 domain-containing protein</fullName>
    </recommendedName>
</protein>
<dbReference type="InterPro" id="IPR045341">
    <property type="entry name" value="DUF6532"/>
</dbReference>
<sequence>MSGRAGGRGRGRGQASSRARTTVPRTSQGVRTGGNPQAQNTAKKSAGSALQGGHAARRSNKENEETRAEAADKQDGNQRPRRNIRATRFIDPELAQNLRPGHVQAHPMGQETMSASSDTEDEDEMGDLMQQQGIGSEDEDFIVPGEDTSAMPQISASVHGVPLSNSSARLDALRGPNVHSFPSVTATHGSGAIPSMVNPVAPFPSVPFLFSAPNSGQPLSQTSTLSLSSPAPNHASAQGPSRSMSESSTSPSPAVTTCRKRRSDASIGDDPDEHGRQEARARKQAERNAKRRRYKHFAYDGSLQQLIRRTGYILQAVFSSENPYPTLDEKDRLIGQAYEAACEVLGRETGSYTLTEQDMQMFRQEDTNIRSRVRREAAKLVPNDLNAKQGRFQHIIIGMVIDLVWFLHANALGAVYQEHFNPIRHETIALVLTAIHHVLSMYKEAGRRIRMDFTADSCTKYDEYIVALDQFDSGSMGQVWRRYRRYLFKRGLSHAGTEEEVVSEPVISLAPPEEMDREYARLSALVEKFKDISDSNPASDDEALDEECREQRSYALDSRKQTRYFNPDNSDGQSEDAAPQGGSLDTAGTVVPIDSQLMNPITTHVASTDTSF</sequence>
<keyword evidence="4" id="KW-1185">Reference proteome</keyword>
<feature type="compositionally biased region" description="Polar residues" evidence="1">
    <location>
        <begin position="23"/>
        <end position="43"/>
    </location>
</feature>
<accession>A0A5C3PME5</accession>